<keyword evidence="2" id="KW-1185">Reference proteome</keyword>
<dbReference type="EMBL" id="JAVDUU010000001">
    <property type="protein sequence ID" value="MDR6940897.1"/>
    <property type="molecule type" value="Genomic_DNA"/>
</dbReference>
<organism evidence="1 2">
    <name type="scientific">Mucilaginibacter pocheonensis</name>
    <dbReference type="NCBI Taxonomy" id="398050"/>
    <lineage>
        <taxon>Bacteria</taxon>
        <taxon>Pseudomonadati</taxon>
        <taxon>Bacteroidota</taxon>
        <taxon>Sphingobacteriia</taxon>
        <taxon>Sphingobacteriales</taxon>
        <taxon>Sphingobacteriaceae</taxon>
        <taxon>Mucilaginibacter</taxon>
    </lineage>
</organism>
<sequence>MKAMNVDDCTNVDQVGTSQNAFIATAAGKVSGIVSCR</sequence>
<comment type="caution">
    <text evidence="1">The sequence shown here is derived from an EMBL/GenBank/DDBJ whole genome shotgun (WGS) entry which is preliminary data.</text>
</comment>
<evidence type="ECO:0000313" key="1">
    <source>
        <dbReference type="EMBL" id="MDR6940897.1"/>
    </source>
</evidence>
<gene>
    <name evidence="1" type="ORF">J2W55_000725</name>
</gene>
<reference evidence="1 2" key="1">
    <citation type="submission" date="2023-07" db="EMBL/GenBank/DDBJ databases">
        <title>Sorghum-associated microbial communities from plants grown in Nebraska, USA.</title>
        <authorList>
            <person name="Schachtman D."/>
        </authorList>
    </citation>
    <scope>NUCLEOTIDE SEQUENCE [LARGE SCALE GENOMIC DNA]</scope>
    <source>
        <strain evidence="1 2">3262</strain>
    </source>
</reference>
<name>A0ABU1T696_9SPHI</name>
<evidence type="ECO:0000313" key="2">
    <source>
        <dbReference type="Proteomes" id="UP001247620"/>
    </source>
</evidence>
<dbReference type="Proteomes" id="UP001247620">
    <property type="component" value="Unassembled WGS sequence"/>
</dbReference>
<proteinExistence type="predicted"/>
<accession>A0ABU1T696</accession>
<protein>
    <submittedName>
        <fullName evidence="1">Uncharacterized protein</fullName>
    </submittedName>
</protein>